<reference evidence="1 2" key="1">
    <citation type="journal article" date="2022" name="Plant J.">
        <title>Chromosome-level genome of Camellia lanceoleosa provides a valuable resource for understanding genome evolution and self-incompatibility.</title>
        <authorList>
            <person name="Gong W."/>
            <person name="Xiao S."/>
            <person name="Wang L."/>
            <person name="Liao Z."/>
            <person name="Chang Y."/>
            <person name="Mo W."/>
            <person name="Hu G."/>
            <person name="Li W."/>
            <person name="Zhao G."/>
            <person name="Zhu H."/>
            <person name="Hu X."/>
            <person name="Ji K."/>
            <person name="Xiang X."/>
            <person name="Song Q."/>
            <person name="Yuan D."/>
            <person name="Jin S."/>
            <person name="Zhang L."/>
        </authorList>
    </citation>
    <scope>NUCLEOTIDE SEQUENCE [LARGE SCALE GENOMIC DNA]</scope>
    <source>
        <strain evidence="1">SQ_2022a</strain>
    </source>
</reference>
<gene>
    <name evidence="1" type="ORF">LOK49_LG06G01869</name>
</gene>
<evidence type="ECO:0000313" key="2">
    <source>
        <dbReference type="Proteomes" id="UP001060215"/>
    </source>
</evidence>
<accession>A0ACC0HFY0</accession>
<keyword evidence="2" id="KW-1185">Reference proteome</keyword>
<protein>
    <submittedName>
        <fullName evidence="1">Oryzain alpha chain</fullName>
    </submittedName>
</protein>
<organism evidence="1 2">
    <name type="scientific">Camellia lanceoleosa</name>
    <dbReference type="NCBI Taxonomy" id="1840588"/>
    <lineage>
        <taxon>Eukaryota</taxon>
        <taxon>Viridiplantae</taxon>
        <taxon>Streptophyta</taxon>
        <taxon>Embryophyta</taxon>
        <taxon>Tracheophyta</taxon>
        <taxon>Spermatophyta</taxon>
        <taxon>Magnoliopsida</taxon>
        <taxon>eudicotyledons</taxon>
        <taxon>Gunneridae</taxon>
        <taxon>Pentapetalae</taxon>
        <taxon>asterids</taxon>
        <taxon>Ericales</taxon>
        <taxon>Theaceae</taxon>
        <taxon>Camellia</taxon>
    </lineage>
</organism>
<comment type="caution">
    <text evidence="1">The sequence shown here is derived from an EMBL/GenBank/DDBJ whole genome shotgun (WGS) entry which is preliminary data.</text>
</comment>
<dbReference type="Proteomes" id="UP001060215">
    <property type="component" value="Chromosome 5"/>
</dbReference>
<evidence type="ECO:0000313" key="1">
    <source>
        <dbReference type="EMBL" id="KAI8011563.1"/>
    </source>
</evidence>
<proteinExistence type="predicted"/>
<name>A0ACC0HFY0_9ERIC</name>
<dbReference type="EMBL" id="CM045762">
    <property type="protein sequence ID" value="KAI8011563.1"/>
    <property type="molecule type" value="Genomic_DNA"/>
</dbReference>
<sequence>MGIFTGHCGTNLDHLVVAVGYGYIYWTLWDKPCHGVVAVGYGTEDGVDYWVVRNSWGSNWGENGYIRLERNINSIGGKCGIAQMASYPIKTGSNPPNPGPSPPTPVKPPTVCDDYYNCPAGTTCCCVYQYGSYCFGWGCCPLESATCCDDHSSCCPHEYPVCDIDGGTCLMLMLVVVSKGCSCFPRKKFGTLIRCSRFSVRAVAAELCEELFTPIPLHAELALNGVEVFMNTSGSHHQLRKLDLRLRDFIGATHSRGGVYMYSNRQGCDGGRLYYDGCSCVVNGDVVAQGSQFSLKDVEVVVAQIDLDAFNALFQTMFIYLQSAAI</sequence>